<dbReference type="CDD" id="cd11660">
    <property type="entry name" value="SANT_TRF"/>
    <property type="match status" value="1"/>
</dbReference>
<dbReference type="PANTHER" id="PTHR47206">
    <property type="entry name" value="HOMEODOMAIN-LIKE SUPERFAMILY PROTEIN"/>
    <property type="match status" value="1"/>
</dbReference>
<dbReference type="Proteomes" id="UP000006727">
    <property type="component" value="Chromosome 8"/>
</dbReference>
<dbReference type="AlphaFoldDB" id="A0A2K1K7K4"/>
<dbReference type="SMART" id="SM00717">
    <property type="entry name" value="SANT"/>
    <property type="match status" value="1"/>
</dbReference>
<reference evidence="4 6" key="1">
    <citation type="journal article" date="2008" name="Science">
        <title>The Physcomitrella genome reveals evolutionary insights into the conquest of land by plants.</title>
        <authorList>
            <person name="Rensing S."/>
            <person name="Lang D."/>
            <person name="Zimmer A."/>
            <person name="Terry A."/>
            <person name="Salamov A."/>
            <person name="Shapiro H."/>
            <person name="Nishiyama T."/>
            <person name="Perroud P.-F."/>
            <person name="Lindquist E."/>
            <person name="Kamisugi Y."/>
            <person name="Tanahashi T."/>
            <person name="Sakakibara K."/>
            <person name="Fujita T."/>
            <person name="Oishi K."/>
            <person name="Shin-I T."/>
            <person name="Kuroki Y."/>
            <person name="Toyoda A."/>
            <person name="Suzuki Y."/>
            <person name="Hashimoto A."/>
            <person name="Yamaguchi K."/>
            <person name="Sugano A."/>
            <person name="Kohara Y."/>
            <person name="Fujiyama A."/>
            <person name="Anterola A."/>
            <person name="Aoki S."/>
            <person name="Ashton N."/>
            <person name="Barbazuk W.B."/>
            <person name="Barker E."/>
            <person name="Bennetzen J."/>
            <person name="Bezanilla M."/>
            <person name="Blankenship R."/>
            <person name="Cho S.H."/>
            <person name="Dutcher S."/>
            <person name="Estelle M."/>
            <person name="Fawcett J.A."/>
            <person name="Gundlach H."/>
            <person name="Hanada K."/>
            <person name="Heyl A."/>
            <person name="Hicks K.A."/>
            <person name="Hugh J."/>
            <person name="Lohr M."/>
            <person name="Mayer K."/>
            <person name="Melkozernov A."/>
            <person name="Murata T."/>
            <person name="Nelson D."/>
            <person name="Pils B."/>
            <person name="Prigge M."/>
            <person name="Reiss B."/>
            <person name="Renner T."/>
            <person name="Rombauts S."/>
            <person name="Rushton P."/>
            <person name="Sanderfoot A."/>
            <person name="Schween G."/>
            <person name="Shiu S.-H."/>
            <person name="Stueber K."/>
            <person name="Theodoulou F.L."/>
            <person name="Tu H."/>
            <person name="Van de Peer Y."/>
            <person name="Verrier P.J."/>
            <person name="Waters E."/>
            <person name="Wood A."/>
            <person name="Yang L."/>
            <person name="Cove D."/>
            <person name="Cuming A."/>
            <person name="Hasebe M."/>
            <person name="Lucas S."/>
            <person name="Mishler D.B."/>
            <person name="Reski R."/>
            <person name="Grigoriev I."/>
            <person name="Quatrano R.S."/>
            <person name="Boore J.L."/>
        </authorList>
    </citation>
    <scope>NUCLEOTIDE SEQUENCE [LARGE SCALE GENOMIC DNA]</scope>
    <source>
        <strain evidence="5 6">cv. Gransden 2004</strain>
    </source>
</reference>
<gene>
    <name evidence="5" type="primary">LOC112286062</name>
    <name evidence="4" type="ORF">PHYPA_011660</name>
</gene>
<feature type="compositionally biased region" description="Low complexity" evidence="1">
    <location>
        <begin position="627"/>
        <end position="680"/>
    </location>
</feature>
<dbReference type="OrthoDB" id="608866at2759"/>
<feature type="compositionally biased region" description="Basic residues" evidence="1">
    <location>
        <begin position="563"/>
        <end position="574"/>
    </location>
</feature>
<accession>A0A2K1K7K4</accession>
<organism evidence="4">
    <name type="scientific">Physcomitrium patens</name>
    <name type="common">Spreading-leaved earth moss</name>
    <name type="synonym">Physcomitrella patens</name>
    <dbReference type="NCBI Taxonomy" id="3218"/>
    <lineage>
        <taxon>Eukaryota</taxon>
        <taxon>Viridiplantae</taxon>
        <taxon>Streptophyta</taxon>
        <taxon>Embryophyta</taxon>
        <taxon>Bryophyta</taxon>
        <taxon>Bryophytina</taxon>
        <taxon>Bryopsida</taxon>
        <taxon>Funariidae</taxon>
        <taxon>Funariales</taxon>
        <taxon>Funariaceae</taxon>
        <taxon>Physcomitrium</taxon>
    </lineage>
</organism>
<dbReference type="SUPFAM" id="SSF46689">
    <property type="entry name" value="Homeodomain-like"/>
    <property type="match status" value="1"/>
</dbReference>
<evidence type="ECO:0000259" key="3">
    <source>
        <dbReference type="PROSITE" id="PS51294"/>
    </source>
</evidence>
<feature type="region of interest" description="Disordered" evidence="1">
    <location>
        <begin position="289"/>
        <end position="397"/>
    </location>
</feature>
<evidence type="ECO:0000259" key="2">
    <source>
        <dbReference type="PROSITE" id="PS50090"/>
    </source>
</evidence>
<feature type="region of interest" description="Disordered" evidence="1">
    <location>
        <begin position="549"/>
        <end position="680"/>
    </location>
</feature>
<evidence type="ECO:0000313" key="4">
    <source>
        <dbReference type="EMBL" id="PNR49764.1"/>
    </source>
</evidence>
<feature type="compositionally biased region" description="Polar residues" evidence="1">
    <location>
        <begin position="343"/>
        <end position="358"/>
    </location>
</feature>
<dbReference type="EnsemblPlants" id="Pp3c8_16730V3.7">
    <property type="protein sequence ID" value="Pp3c8_16730V3.7"/>
    <property type="gene ID" value="Pp3c8_16730"/>
</dbReference>
<evidence type="ECO:0000313" key="6">
    <source>
        <dbReference type="Proteomes" id="UP000006727"/>
    </source>
</evidence>
<dbReference type="OMA" id="EIARCES"/>
<name>A0A2K1K7K4_PHYPA</name>
<dbReference type="EnsemblPlants" id="Pp3c8_16730V3.1">
    <property type="protein sequence ID" value="Pp3c8_16730V3.1"/>
    <property type="gene ID" value="Pp3c8_16730"/>
</dbReference>
<feature type="compositionally biased region" description="Polar residues" evidence="1">
    <location>
        <begin position="550"/>
        <end position="562"/>
    </location>
</feature>
<sequence length="699" mass="72026">MAPVKLPFADTDLAPLVKRYSASTIVTMLREIARCKSPKLDWVMLCKSTVTGITNPKEYQAVWRSLAYRAELEDSFEDNEAPLDDDSDLDVELDPVPTVSAAVAESISSFVKTDLQQHEHDELMEHNAGQAGVGHQAADNAVVNKQQGSGLLVKPDESAELVPIPNTAGVPYLASATQCAATHGESAAILSCSTSTKAAYPAAVMNQSDARKRRRLWTPEEDLALIAAVDKYGEGNWTTVLKNHYDFDRSASQLSQRWALIRKRREVQEKAGYGGSGVSLLASGYNNIERLDGPKPGTLAGPGMQKDTGRPGDKAMPFGNAPTPMKQPPSSASTVPVGKRNPGATTPSGTETTASVLETQRARALPAPGVSTSRAGVPAQRPQAHNQTSMRGGATAGASTALQTLKGAVHEGSAGGSHTHASAVWRPGQGSAVGNQMFYTSTQPVTSSVPMDSKYSASRNMTTGVSRGGSKGVHGPDPMIQAAAMAAGARIAPASTAASLLKAAQSGNVVHIGSGGLPRSKLGLSNQAGNGNAGGSSGIIHYIRTGSGGSSLATSNTSLQRTTSHHMSKNHLNRAPHPVGNSSPSPVPTVPPQAARNNSQVPSQAGKPSPTSRVPATRGSSPQQQMTAPALTPASTPASTTASTSSSTPASTSTPAPLSTSAVTPPQTSLSTPSTSVPTPACGFCTTEPIADIPGEGTT</sequence>
<dbReference type="InterPro" id="IPR001005">
    <property type="entry name" value="SANT/Myb"/>
</dbReference>
<dbReference type="PANTHER" id="PTHR47206:SF1">
    <property type="entry name" value="HOMEODOMAIN-LIKE SUPERFAMILY PROTEIN"/>
    <property type="match status" value="1"/>
</dbReference>
<dbReference type="GO" id="GO:0000976">
    <property type="term" value="F:transcription cis-regulatory region binding"/>
    <property type="evidence" value="ECO:0000318"/>
    <property type="project" value="GO_Central"/>
</dbReference>
<dbReference type="KEGG" id="ppp:112286062"/>
<dbReference type="Gramene" id="Pp3c8_16730V3.1">
    <property type="protein sequence ID" value="Pp3c8_16730V3.1"/>
    <property type="gene ID" value="Pp3c8_16730"/>
</dbReference>
<feature type="compositionally biased region" description="Polar residues" evidence="1">
    <location>
        <begin position="609"/>
        <end position="626"/>
    </location>
</feature>
<proteinExistence type="predicted"/>
<dbReference type="PaxDb" id="3218-PP1S114_137V6.1"/>
<reference evidence="5" key="3">
    <citation type="submission" date="2020-12" db="UniProtKB">
        <authorList>
            <consortium name="EnsemblPlants"/>
        </authorList>
    </citation>
    <scope>IDENTIFICATION</scope>
</reference>
<dbReference type="PROSITE" id="PS50090">
    <property type="entry name" value="MYB_LIKE"/>
    <property type="match status" value="1"/>
</dbReference>
<dbReference type="PROSITE" id="PS51294">
    <property type="entry name" value="HTH_MYB"/>
    <property type="match status" value="1"/>
</dbReference>
<dbReference type="InterPro" id="IPR009057">
    <property type="entry name" value="Homeodomain-like_sf"/>
</dbReference>
<feature type="domain" description="HTH myb-type" evidence="3">
    <location>
        <begin position="209"/>
        <end position="266"/>
    </location>
</feature>
<dbReference type="RefSeq" id="XP_024383368.1">
    <property type="nucleotide sequence ID" value="XM_024527600.2"/>
</dbReference>
<dbReference type="EnsemblPlants" id="Pp3c8_16730V3.6">
    <property type="protein sequence ID" value="Pp3c8_16730V3.6"/>
    <property type="gene ID" value="Pp3c8_16730"/>
</dbReference>
<dbReference type="Pfam" id="PF00249">
    <property type="entry name" value="Myb_DNA-binding"/>
    <property type="match status" value="1"/>
</dbReference>
<keyword evidence="6" id="KW-1185">Reference proteome</keyword>
<dbReference type="STRING" id="3218.A0A2K1K7K4"/>
<dbReference type="EMBL" id="ABEU02000008">
    <property type="protein sequence ID" value="PNR49764.1"/>
    <property type="molecule type" value="Genomic_DNA"/>
</dbReference>
<dbReference type="InterPro" id="IPR017930">
    <property type="entry name" value="Myb_dom"/>
</dbReference>
<dbReference type="Gramene" id="Pp3c8_16730V3.7">
    <property type="protein sequence ID" value="Pp3c8_16730V3.7"/>
    <property type="gene ID" value="Pp3c8_16730"/>
</dbReference>
<protein>
    <submittedName>
        <fullName evidence="4 5">Uncharacterized protein</fullName>
    </submittedName>
</protein>
<evidence type="ECO:0000256" key="1">
    <source>
        <dbReference type="SAM" id="MobiDB-lite"/>
    </source>
</evidence>
<reference evidence="4 6" key="2">
    <citation type="journal article" date="2018" name="Plant J.">
        <title>The Physcomitrella patens chromosome-scale assembly reveals moss genome structure and evolution.</title>
        <authorList>
            <person name="Lang D."/>
            <person name="Ullrich K.K."/>
            <person name="Murat F."/>
            <person name="Fuchs J."/>
            <person name="Jenkins J."/>
            <person name="Haas F.B."/>
            <person name="Piednoel M."/>
            <person name="Gundlach H."/>
            <person name="Van Bel M."/>
            <person name="Meyberg R."/>
            <person name="Vives C."/>
            <person name="Morata J."/>
            <person name="Symeonidi A."/>
            <person name="Hiss M."/>
            <person name="Muchero W."/>
            <person name="Kamisugi Y."/>
            <person name="Saleh O."/>
            <person name="Blanc G."/>
            <person name="Decker E.L."/>
            <person name="van Gessel N."/>
            <person name="Grimwood J."/>
            <person name="Hayes R.D."/>
            <person name="Graham S.W."/>
            <person name="Gunter L.E."/>
            <person name="McDaniel S.F."/>
            <person name="Hoernstein S.N.W."/>
            <person name="Larsson A."/>
            <person name="Li F.W."/>
            <person name="Perroud P.F."/>
            <person name="Phillips J."/>
            <person name="Ranjan P."/>
            <person name="Rokshar D.S."/>
            <person name="Rothfels C.J."/>
            <person name="Schneider L."/>
            <person name="Shu S."/>
            <person name="Stevenson D.W."/>
            <person name="Thummler F."/>
            <person name="Tillich M."/>
            <person name="Villarreal Aguilar J.C."/>
            <person name="Widiez T."/>
            <person name="Wong G.K."/>
            <person name="Wymore A."/>
            <person name="Zhang Y."/>
            <person name="Zimmer A.D."/>
            <person name="Quatrano R.S."/>
            <person name="Mayer K.F.X."/>
            <person name="Goodstein D."/>
            <person name="Casacuberta J.M."/>
            <person name="Vandepoele K."/>
            <person name="Reski R."/>
            <person name="Cuming A.C."/>
            <person name="Tuskan G.A."/>
            <person name="Maumus F."/>
            <person name="Salse J."/>
            <person name="Schmutz J."/>
            <person name="Rensing S.A."/>
        </authorList>
    </citation>
    <scope>NUCLEOTIDE SEQUENCE [LARGE SCALE GENOMIC DNA]</scope>
    <source>
        <strain evidence="5 6">cv. Gransden 2004</strain>
    </source>
</reference>
<evidence type="ECO:0000313" key="5">
    <source>
        <dbReference type="EnsemblPlants" id="Pp3c8_16730V3.1"/>
    </source>
</evidence>
<dbReference type="GeneID" id="112286062"/>
<dbReference type="Gramene" id="Pp3c8_16730V3.6">
    <property type="protein sequence ID" value="Pp3c8_16730V3.6"/>
    <property type="gene ID" value="Pp3c8_16730"/>
</dbReference>
<feature type="domain" description="Myb-like" evidence="2">
    <location>
        <begin position="209"/>
        <end position="258"/>
    </location>
</feature>
<dbReference type="Gene3D" id="1.10.10.60">
    <property type="entry name" value="Homeodomain-like"/>
    <property type="match status" value="1"/>
</dbReference>